<dbReference type="InterPro" id="IPR001810">
    <property type="entry name" value="F-box_dom"/>
</dbReference>
<reference evidence="5 6" key="1">
    <citation type="submission" date="2024-01" db="EMBL/GenBank/DDBJ databases">
        <title>The genomes of 5 underutilized Papilionoideae crops provide insights into root nodulation and disease resistanc.</title>
        <authorList>
            <person name="Yuan L."/>
        </authorList>
    </citation>
    <scope>NUCLEOTIDE SEQUENCE [LARGE SCALE GENOMIC DNA]</scope>
    <source>
        <strain evidence="5">ZHUSHIDOU_FW_LH</strain>
        <tissue evidence="5">Leaf</tissue>
    </source>
</reference>
<evidence type="ECO:0000256" key="1">
    <source>
        <dbReference type="ARBA" id="ARBA00022441"/>
    </source>
</evidence>
<feature type="compositionally biased region" description="Polar residues" evidence="3">
    <location>
        <begin position="1"/>
        <end position="10"/>
    </location>
</feature>
<proteinExistence type="predicted"/>
<dbReference type="InterPro" id="IPR036047">
    <property type="entry name" value="F-box-like_dom_sf"/>
</dbReference>
<dbReference type="PANTHER" id="PTHR46344:SF27">
    <property type="entry name" value="KELCH REPEAT SUPERFAMILY PROTEIN"/>
    <property type="match status" value="1"/>
</dbReference>
<keyword evidence="1" id="KW-0880">Kelch repeat</keyword>
<dbReference type="Gene3D" id="1.20.1280.50">
    <property type="match status" value="1"/>
</dbReference>
<dbReference type="SUPFAM" id="SSF81383">
    <property type="entry name" value="F-box domain"/>
    <property type="match status" value="1"/>
</dbReference>
<dbReference type="PROSITE" id="PS50181">
    <property type="entry name" value="FBOX"/>
    <property type="match status" value="1"/>
</dbReference>
<dbReference type="Gene3D" id="2.120.10.80">
    <property type="entry name" value="Kelch-type beta propeller"/>
    <property type="match status" value="1"/>
</dbReference>
<keyword evidence="2" id="KW-0677">Repeat</keyword>
<dbReference type="InterPro" id="IPR015915">
    <property type="entry name" value="Kelch-typ_b-propeller"/>
</dbReference>
<dbReference type="SMART" id="SM00256">
    <property type="entry name" value="FBOX"/>
    <property type="match status" value="1"/>
</dbReference>
<evidence type="ECO:0000259" key="4">
    <source>
        <dbReference type="PROSITE" id="PS50181"/>
    </source>
</evidence>
<evidence type="ECO:0000256" key="2">
    <source>
        <dbReference type="ARBA" id="ARBA00022737"/>
    </source>
</evidence>
<sequence length="472" mass="52382">MGSFFSMANTKSDHSECNEVPSNETCKRQSTSSTSCEACPRLIPNLPDELSLQIIARLPRSYYLNLRLVSRKWKATIMSSRLYKVRKGLETTEEWLYLLIRVGENKVLWHALDPHSKIWQRLPIMPNVFDEEESQNGHSRFWMWNMVQGLFRQKDGSDEMPFCGCATGAVNGCLYVLGGFSKASSRCVLRYDPIQNAWKNLTCMSTGRAHCKTSMLNNKLYVVGGINQGQGGLIPLTSAEVFDPLTDTWSTVPSMPFSSIGVLPTAFLADTSKPIATGLISYKGRLYVPQSMHSWPFYANTGGEIYDAETNSWMKMPIGMGEGWPAQHAGTKLSAVVDGELYAFDPSGSKDNGRIKVYNEVEDAWKVVSGEVPVYELDDSALVPPYLLAGFHGKLHFITKDVTCDVVVLQVDLNNNLDSSPSTSSPPSQVSFNELFPGLCSESDAAVWKVVASRGFGQDEWDKLISCQVIDI</sequence>
<evidence type="ECO:0000256" key="3">
    <source>
        <dbReference type="SAM" id="MobiDB-lite"/>
    </source>
</evidence>
<gene>
    <name evidence="5" type="ORF">RIF29_16848</name>
</gene>
<dbReference type="AlphaFoldDB" id="A0AAN9IK42"/>
<feature type="domain" description="F-box" evidence="4">
    <location>
        <begin position="40"/>
        <end position="86"/>
    </location>
</feature>
<accession>A0AAN9IK42</accession>
<feature type="region of interest" description="Disordered" evidence="3">
    <location>
        <begin position="1"/>
        <end position="30"/>
    </location>
</feature>
<organism evidence="5 6">
    <name type="scientific">Crotalaria pallida</name>
    <name type="common">Smooth rattlebox</name>
    <name type="synonym">Crotalaria striata</name>
    <dbReference type="NCBI Taxonomy" id="3830"/>
    <lineage>
        <taxon>Eukaryota</taxon>
        <taxon>Viridiplantae</taxon>
        <taxon>Streptophyta</taxon>
        <taxon>Embryophyta</taxon>
        <taxon>Tracheophyta</taxon>
        <taxon>Spermatophyta</taxon>
        <taxon>Magnoliopsida</taxon>
        <taxon>eudicotyledons</taxon>
        <taxon>Gunneridae</taxon>
        <taxon>Pentapetalae</taxon>
        <taxon>rosids</taxon>
        <taxon>fabids</taxon>
        <taxon>Fabales</taxon>
        <taxon>Fabaceae</taxon>
        <taxon>Papilionoideae</taxon>
        <taxon>50 kb inversion clade</taxon>
        <taxon>genistoids sensu lato</taxon>
        <taxon>core genistoids</taxon>
        <taxon>Crotalarieae</taxon>
        <taxon>Crotalaria</taxon>
    </lineage>
</organism>
<feature type="compositionally biased region" description="Polar residues" evidence="3">
    <location>
        <begin position="20"/>
        <end position="30"/>
    </location>
</feature>
<dbReference type="Proteomes" id="UP001372338">
    <property type="component" value="Unassembled WGS sequence"/>
</dbReference>
<dbReference type="InterPro" id="IPR006652">
    <property type="entry name" value="Kelch_1"/>
</dbReference>
<protein>
    <recommendedName>
        <fullName evidence="4">F-box domain-containing protein</fullName>
    </recommendedName>
</protein>
<dbReference type="SUPFAM" id="SSF117281">
    <property type="entry name" value="Kelch motif"/>
    <property type="match status" value="1"/>
</dbReference>
<dbReference type="EMBL" id="JAYWIO010000003">
    <property type="protein sequence ID" value="KAK7275726.1"/>
    <property type="molecule type" value="Genomic_DNA"/>
</dbReference>
<dbReference type="CDD" id="cd22152">
    <property type="entry name" value="F-box_AtAFR-like"/>
    <property type="match status" value="1"/>
</dbReference>
<name>A0AAN9IK42_CROPI</name>
<dbReference type="Pfam" id="PF00646">
    <property type="entry name" value="F-box"/>
    <property type="match status" value="1"/>
</dbReference>
<keyword evidence="6" id="KW-1185">Reference proteome</keyword>
<dbReference type="SMART" id="SM00612">
    <property type="entry name" value="Kelch"/>
    <property type="match status" value="2"/>
</dbReference>
<evidence type="ECO:0000313" key="5">
    <source>
        <dbReference type="EMBL" id="KAK7275726.1"/>
    </source>
</evidence>
<comment type="caution">
    <text evidence="5">The sequence shown here is derived from an EMBL/GenBank/DDBJ whole genome shotgun (WGS) entry which is preliminary data.</text>
</comment>
<dbReference type="Pfam" id="PF01344">
    <property type="entry name" value="Kelch_1"/>
    <property type="match status" value="2"/>
</dbReference>
<dbReference type="PANTHER" id="PTHR46344">
    <property type="entry name" value="OS02G0202900 PROTEIN"/>
    <property type="match status" value="1"/>
</dbReference>
<evidence type="ECO:0000313" key="6">
    <source>
        <dbReference type="Proteomes" id="UP001372338"/>
    </source>
</evidence>